<evidence type="ECO:0000313" key="2">
    <source>
        <dbReference type="Proteomes" id="UP000735302"/>
    </source>
</evidence>
<evidence type="ECO:0000313" key="1">
    <source>
        <dbReference type="EMBL" id="GFO06618.1"/>
    </source>
</evidence>
<dbReference type="InterPro" id="IPR036397">
    <property type="entry name" value="RNaseH_sf"/>
</dbReference>
<sequence length="133" mass="15313">MLNIIKWLCKINCDRNSERPRLLQSGDLFHNDNASAHTARMVTELLDEYEWSVLENPRYSPDVAPCHLWLIRGYGFESREDIIATKEADKDPYVTAFESWYGGCKSVLTMVVGTLSSAWEGSNLCQESLFWFI</sequence>
<keyword evidence="2" id="KW-1185">Reference proteome</keyword>
<gene>
    <name evidence="1" type="ORF">PoB_003312300</name>
</gene>
<organism evidence="1 2">
    <name type="scientific">Plakobranchus ocellatus</name>
    <dbReference type="NCBI Taxonomy" id="259542"/>
    <lineage>
        <taxon>Eukaryota</taxon>
        <taxon>Metazoa</taxon>
        <taxon>Spiralia</taxon>
        <taxon>Lophotrochozoa</taxon>
        <taxon>Mollusca</taxon>
        <taxon>Gastropoda</taxon>
        <taxon>Heterobranchia</taxon>
        <taxon>Euthyneura</taxon>
        <taxon>Panpulmonata</taxon>
        <taxon>Sacoglossa</taxon>
        <taxon>Placobranchoidea</taxon>
        <taxon>Plakobranchidae</taxon>
        <taxon>Plakobranchus</taxon>
    </lineage>
</organism>
<dbReference type="AlphaFoldDB" id="A0AAV4AIJ2"/>
<dbReference type="Proteomes" id="UP000735302">
    <property type="component" value="Unassembled WGS sequence"/>
</dbReference>
<accession>A0AAV4AIJ2</accession>
<name>A0AAV4AIJ2_9GAST</name>
<reference evidence="1 2" key="1">
    <citation type="journal article" date="2021" name="Elife">
        <title>Chloroplast acquisition without the gene transfer in kleptoplastic sea slugs, Plakobranchus ocellatus.</title>
        <authorList>
            <person name="Maeda T."/>
            <person name="Takahashi S."/>
            <person name="Yoshida T."/>
            <person name="Shimamura S."/>
            <person name="Takaki Y."/>
            <person name="Nagai Y."/>
            <person name="Toyoda A."/>
            <person name="Suzuki Y."/>
            <person name="Arimoto A."/>
            <person name="Ishii H."/>
            <person name="Satoh N."/>
            <person name="Nishiyama T."/>
            <person name="Hasebe M."/>
            <person name="Maruyama T."/>
            <person name="Minagawa J."/>
            <person name="Obokata J."/>
            <person name="Shigenobu S."/>
        </authorList>
    </citation>
    <scope>NUCLEOTIDE SEQUENCE [LARGE SCALE GENOMIC DNA]</scope>
</reference>
<dbReference type="Gene3D" id="3.30.420.10">
    <property type="entry name" value="Ribonuclease H-like superfamily/Ribonuclease H"/>
    <property type="match status" value="1"/>
</dbReference>
<proteinExistence type="predicted"/>
<dbReference type="GO" id="GO:0003676">
    <property type="term" value="F:nucleic acid binding"/>
    <property type="evidence" value="ECO:0007669"/>
    <property type="project" value="InterPro"/>
</dbReference>
<dbReference type="EMBL" id="BLXT01003778">
    <property type="protein sequence ID" value="GFO06618.1"/>
    <property type="molecule type" value="Genomic_DNA"/>
</dbReference>
<protein>
    <submittedName>
        <fullName evidence="1">Histone-lysine N-methyltransferase SETMAR-like protein</fullName>
    </submittedName>
</protein>
<comment type="caution">
    <text evidence="1">The sequence shown here is derived from an EMBL/GenBank/DDBJ whole genome shotgun (WGS) entry which is preliminary data.</text>
</comment>